<dbReference type="Gene3D" id="3.40.50.1240">
    <property type="entry name" value="Phosphoglycerate mutase-like"/>
    <property type="match status" value="1"/>
</dbReference>
<evidence type="ECO:0000256" key="3">
    <source>
        <dbReference type="ARBA" id="ARBA00023152"/>
    </source>
</evidence>
<dbReference type="InterPro" id="IPR029033">
    <property type="entry name" value="His_PPase_superfam"/>
</dbReference>
<dbReference type="SMART" id="SM00855">
    <property type="entry name" value="PGAM"/>
    <property type="match status" value="1"/>
</dbReference>
<reference evidence="5 6" key="1">
    <citation type="submission" date="2019-11" db="EMBL/GenBank/DDBJ databases">
        <title>Acidiferrimicrobium australis gen. nov., sp. nov., an acidophilic and obligately heterotrophic, member of the Actinobacteria that catalyses dissimilatory oxido- reduction of iron isolated from metal-rich acidic water in Chile.</title>
        <authorList>
            <person name="Gonzalez D."/>
            <person name="Huber K."/>
            <person name="Hedrich S."/>
            <person name="Rojas-Villalobos C."/>
            <person name="Quatrini R."/>
            <person name="Dinamarca M.A."/>
            <person name="Schwarz A."/>
            <person name="Canales C."/>
            <person name="Nancucheo I."/>
        </authorList>
    </citation>
    <scope>NUCLEOTIDE SEQUENCE [LARGE SCALE GENOMIC DNA]</scope>
    <source>
        <strain evidence="5 6">USS-CCA1</strain>
    </source>
</reference>
<evidence type="ECO:0000313" key="5">
    <source>
        <dbReference type="EMBL" id="MST34732.1"/>
    </source>
</evidence>
<dbReference type="EC" id="5.4.2.11" evidence="2"/>
<dbReference type="InterPro" id="IPR013078">
    <property type="entry name" value="His_Pase_superF_clade-1"/>
</dbReference>
<protein>
    <recommendedName>
        <fullName evidence="2">phosphoglycerate mutase (2,3-diphosphoglycerate-dependent)</fullName>
        <ecNumber evidence="2">5.4.2.11</ecNumber>
    </recommendedName>
</protein>
<dbReference type="CDD" id="cd07067">
    <property type="entry name" value="HP_PGM_like"/>
    <property type="match status" value="1"/>
</dbReference>
<proteinExistence type="inferred from homology"/>
<accession>A0ABW9QYH0</accession>
<evidence type="ECO:0000256" key="1">
    <source>
        <dbReference type="ARBA" id="ARBA00006717"/>
    </source>
</evidence>
<dbReference type="EMBL" id="WJHE01001180">
    <property type="protein sequence ID" value="MST34732.1"/>
    <property type="molecule type" value="Genomic_DNA"/>
</dbReference>
<dbReference type="SUPFAM" id="SSF53254">
    <property type="entry name" value="Phosphoglycerate mutase-like"/>
    <property type="match status" value="1"/>
</dbReference>
<keyword evidence="4" id="KW-0413">Isomerase</keyword>
<keyword evidence="3" id="KW-0324">Glycolysis</keyword>
<keyword evidence="6" id="KW-1185">Reference proteome</keyword>
<evidence type="ECO:0000256" key="4">
    <source>
        <dbReference type="ARBA" id="ARBA00023235"/>
    </source>
</evidence>
<dbReference type="PROSITE" id="PS00175">
    <property type="entry name" value="PG_MUTASE"/>
    <property type="match status" value="1"/>
</dbReference>
<dbReference type="PANTHER" id="PTHR11931">
    <property type="entry name" value="PHOSPHOGLYCERATE MUTASE"/>
    <property type="match status" value="1"/>
</dbReference>
<evidence type="ECO:0000256" key="2">
    <source>
        <dbReference type="ARBA" id="ARBA00012028"/>
    </source>
</evidence>
<dbReference type="InterPro" id="IPR001345">
    <property type="entry name" value="PG/BPGM_mutase_AS"/>
</dbReference>
<gene>
    <name evidence="5" type="ORF">GHK86_18640</name>
</gene>
<comment type="caution">
    <text evidence="5">The sequence shown here is derived from an EMBL/GenBank/DDBJ whole genome shotgun (WGS) entry which is preliminary data.</text>
</comment>
<dbReference type="InterPro" id="IPR005952">
    <property type="entry name" value="Phosphogly_mut1"/>
</dbReference>
<organism evidence="5 6">
    <name type="scientific">Acidiferrimicrobium australe</name>
    <dbReference type="NCBI Taxonomy" id="2664430"/>
    <lineage>
        <taxon>Bacteria</taxon>
        <taxon>Bacillati</taxon>
        <taxon>Actinomycetota</taxon>
        <taxon>Acidimicrobiia</taxon>
        <taxon>Acidimicrobiales</taxon>
        <taxon>Acidimicrobiaceae</taxon>
        <taxon>Acidiferrimicrobium</taxon>
    </lineage>
</organism>
<dbReference type="Proteomes" id="UP000437736">
    <property type="component" value="Unassembled WGS sequence"/>
</dbReference>
<sequence length="237" mass="25961">MTAGWPSALWLVRHGESVGNAAAADAWRRGAEVVGVAPRDADVDLTARGRIQAEAMGRWLATLDDDRRPEVAVVSPYLRARHTLGIALDGLPGAVPVRVDERLRDRELGVLDRLTVRGIEARHPEEAAARRRQGKFYHRPAGGESWTDVLLRLRSALADLRADHAGQRVLVVAHDVVVVLFRYLLEGLDEAQVLEMSRRAAPLNCGVTYYEHEGGGLVLRNYNLAVDGEGRSEEAGA</sequence>
<evidence type="ECO:0000313" key="6">
    <source>
        <dbReference type="Proteomes" id="UP000437736"/>
    </source>
</evidence>
<dbReference type="Pfam" id="PF00300">
    <property type="entry name" value="His_Phos_1"/>
    <property type="match status" value="1"/>
</dbReference>
<name>A0ABW9QYH0_9ACTN</name>
<comment type="similarity">
    <text evidence="1">Belongs to the phosphoglycerate mutase family. BPG-dependent PGAM subfamily.</text>
</comment>